<evidence type="ECO:0000259" key="3">
    <source>
        <dbReference type="Pfam" id="PF23771"/>
    </source>
</evidence>
<feature type="domain" description="DUF7168" evidence="3">
    <location>
        <begin position="85"/>
        <end position="164"/>
    </location>
</feature>
<feature type="region of interest" description="Disordered" evidence="1">
    <location>
        <begin position="192"/>
        <end position="233"/>
    </location>
</feature>
<accession>A0A1H3KXD3</accession>
<organism evidence="4 5">
    <name type="scientific">Asanoa ishikariensis</name>
    <dbReference type="NCBI Taxonomy" id="137265"/>
    <lineage>
        <taxon>Bacteria</taxon>
        <taxon>Bacillati</taxon>
        <taxon>Actinomycetota</taxon>
        <taxon>Actinomycetes</taxon>
        <taxon>Micromonosporales</taxon>
        <taxon>Micromonosporaceae</taxon>
        <taxon>Asanoa</taxon>
    </lineage>
</organism>
<evidence type="ECO:0000313" key="4">
    <source>
        <dbReference type="EMBL" id="SDY56294.1"/>
    </source>
</evidence>
<dbReference type="Pfam" id="PF10979">
    <property type="entry name" value="DUF2786"/>
    <property type="match status" value="1"/>
</dbReference>
<dbReference type="AlphaFoldDB" id="A0A1H3KXD3"/>
<gene>
    <name evidence="4" type="ORF">SAMN05421684_0375</name>
</gene>
<name>A0A1H3KXD3_9ACTN</name>
<evidence type="ECO:0000256" key="1">
    <source>
        <dbReference type="SAM" id="MobiDB-lite"/>
    </source>
</evidence>
<keyword evidence="5" id="KW-1185">Reference proteome</keyword>
<dbReference type="Pfam" id="PF23771">
    <property type="entry name" value="DUF7168"/>
    <property type="match status" value="1"/>
</dbReference>
<proteinExistence type="predicted"/>
<dbReference type="EMBL" id="FNQB01000001">
    <property type="protein sequence ID" value="SDY56294.1"/>
    <property type="molecule type" value="Genomic_DNA"/>
</dbReference>
<dbReference type="InterPro" id="IPR024498">
    <property type="entry name" value="DUF2786"/>
</dbReference>
<reference evidence="5" key="1">
    <citation type="submission" date="2016-10" db="EMBL/GenBank/DDBJ databases">
        <authorList>
            <person name="Varghese N."/>
            <person name="Submissions S."/>
        </authorList>
    </citation>
    <scope>NUCLEOTIDE SEQUENCE [LARGE SCALE GENOMIC DNA]</scope>
    <source>
        <strain evidence="5">DSM 44718</strain>
    </source>
</reference>
<dbReference type="STRING" id="137265.SAMN05421684_0375"/>
<sequence length="233" mass="24381">MLSLDLVLDKVRKLLAKAEDSACSPAEAEALTAKATELIAKYGVDQALLAARDPARDPVVDRMIEVPAPYATDKAGLLVGVAIPLRCRTVRLSRAGSIAVHLFGFDSDVTRAELLYTSLLVQAAHGLAATAVPWGQHPAAFRRSWLAGFAAAIAARLRATESAASSAVPSMDLVLADRSGVVERRRDEAYPTARLARPRRLSGDGGASGYAAGTTADLGGGSHVGTRTRDALP</sequence>
<dbReference type="Proteomes" id="UP000199632">
    <property type="component" value="Unassembled WGS sequence"/>
</dbReference>
<protein>
    <submittedName>
        <fullName evidence="4">Uncharacterized protein</fullName>
    </submittedName>
</protein>
<feature type="domain" description="DUF2786" evidence="2">
    <location>
        <begin position="7"/>
        <end position="46"/>
    </location>
</feature>
<evidence type="ECO:0000259" key="2">
    <source>
        <dbReference type="Pfam" id="PF10979"/>
    </source>
</evidence>
<evidence type="ECO:0000313" key="5">
    <source>
        <dbReference type="Proteomes" id="UP000199632"/>
    </source>
</evidence>
<dbReference type="InterPro" id="IPR055592">
    <property type="entry name" value="DUF7168"/>
</dbReference>